<gene>
    <name evidence="3" type="ORF">SAMN05421770_106309</name>
</gene>
<feature type="region of interest" description="Disordered" evidence="1">
    <location>
        <begin position="139"/>
        <end position="167"/>
    </location>
</feature>
<keyword evidence="2" id="KW-0812">Transmembrane</keyword>
<feature type="compositionally biased region" description="Pro residues" evidence="1">
    <location>
        <begin position="151"/>
        <end position="167"/>
    </location>
</feature>
<accession>A0A239LEI1</accession>
<feature type="compositionally biased region" description="Pro residues" evidence="1">
    <location>
        <begin position="49"/>
        <end position="61"/>
    </location>
</feature>
<dbReference type="EMBL" id="FZOU01000006">
    <property type="protein sequence ID" value="SNT28342.1"/>
    <property type="molecule type" value="Genomic_DNA"/>
</dbReference>
<feature type="transmembrane region" description="Helical" evidence="2">
    <location>
        <begin position="102"/>
        <end position="122"/>
    </location>
</feature>
<evidence type="ECO:0000256" key="2">
    <source>
        <dbReference type="SAM" id="Phobius"/>
    </source>
</evidence>
<evidence type="ECO:0000313" key="4">
    <source>
        <dbReference type="Proteomes" id="UP000198356"/>
    </source>
</evidence>
<sequence length="183" mass="19732">MNPQNDEKLDLLIDTVLHEAVNQAPPPSLQARILQTAHQEKDPAMTTPPTQPPSNRPPLPPGQNRSGMRRPPAPLVSETPVKDVQFAHFGVLNSGKQDKGSLFASLGLNAALVAIAIVIGAATHVQMQKQKEQVTLVVPIKDEPKPKPPEPPKPPPKPLPKPPVIKPVPPKIVLEKVKIPDPP</sequence>
<protein>
    <submittedName>
        <fullName evidence="3">Uncharacterized protein</fullName>
    </submittedName>
</protein>
<dbReference type="AlphaFoldDB" id="A0A239LEI1"/>
<feature type="compositionally biased region" description="Basic and acidic residues" evidence="1">
    <location>
        <begin position="140"/>
        <end position="150"/>
    </location>
</feature>
<feature type="region of interest" description="Disordered" evidence="1">
    <location>
        <begin position="23"/>
        <end position="76"/>
    </location>
</feature>
<dbReference type="Proteomes" id="UP000198356">
    <property type="component" value="Unassembled WGS sequence"/>
</dbReference>
<name>A0A239LEI1_9BACT</name>
<proteinExistence type="predicted"/>
<keyword evidence="4" id="KW-1185">Reference proteome</keyword>
<reference evidence="3 4" key="1">
    <citation type="submission" date="2017-06" db="EMBL/GenBank/DDBJ databases">
        <authorList>
            <person name="Kim H.J."/>
            <person name="Triplett B.A."/>
        </authorList>
    </citation>
    <scope>NUCLEOTIDE SEQUENCE [LARGE SCALE GENOMIC DNA]</scope>
    <source>
        <strain evidence="3 4">DSM 18704</strain>
    </source>
</reference>
<evidence type="ECO:0000256" key="1">
    <source>
        <dbReference type="SAM" id="MobiDB-lite"/>
    </source>
</evidence>
<keyword evidence="2" id="KW-0472">Membrane</keyword>
<feature type="non-terminal residue" evidence="3">
    <location>
        <position position="183"/>
    </location>
</feature>
<keyword evidence="2" id="KW-1133">Transmembrane helix</keyword>
<evidence type="ECO:0000313" key="3">
    <source>
        <dbReference type="EMBL" id="SNT28342.1"/>
    </source>
</evidence>
<dbReference type="PRINTS" id="PR01217">
    <property type="entry name" value="PRICHEXTENSN"/>
</dbReference>
<organism evidence="3 4">
    <name type="scientific">Granulicella rosea</name>
    <dbReference type="NCBI Taxonomy" id="474952"/>
    <lineage>
        <taxon>Bacteria</taxon>
        <taxon>Pseudomonadati</taxon>
        <taxon>Acidobacteriota</taxon>
        <taxon>Terriglobia</taxon>
        <taxon>Terriglobales</taxon>
        <taxon>Acidobacteriaceae</taxon>
        <taxon>Granulicella</taxon>
    </lineage>
</organism>